<keyword evidence="3" id="KW-0812">Transmembrane</keyword>
<reference evidence="10 11" key="1">
    <citation type="journal article" date="2018" name="Mol. Biol. Evol.">
        <title>Analysis of the draft genome of the red seaweed Gracilariopsis chorda provides insights into genome size evolution in Rhodophyta.</title>
        <authorList>
            <person name="Lee J."/>
            <person name="Yang E.C."/>
            <person name="Graf L."/>
            <person name="Yang J.H."/>
            <person name="Qiu H."/>
            <person name="Zel Zion U."/>
            <person name="Chan C.X."/>
            <person name="Stephens T.G."/>
            <person name="Weber A.P.M."/>
            <person name="Boo G.H."/>
            <person name="Boo S.M."/>
            <person name="Kim K.M."/>
            <person name="Shin Y."/>
            <person name="Jung M."/>
            <person name="Lee S.J."/>
            <person name="Yim H.S."/>
            <person name="Lee J.H."/>
            <person name="Bhattacharya D."/>
            <person name="Yoon H.S."/>
        </authorList>
    </citation>
    <scope>NUCLEOTIDE SEQUENCE [LARGE SCALE GENOMIC DNA]</scope>
    <source>
        <strain evidence="10 11">SKKU-2015</strain>
        <tissue evidence="10">Whole body</tissue>
    </source>
</reference>
<dbReference type="STRING" id="448386.A0A2V3IVX8"/>
<keyword evidence="8" id="KW-0813">Transport</keyword>
<gene>
    <name evidence="10" type="ORF">BWQ96_04931</name>
</gene>
<evidence type="ECO:0000256" key="6">
    <source>
        <dbReference type="ARBA" id="ARBA00023128"/>
    </source>
</evidence>
<evidence type="ECO:0000256" key="2">
    <source>
        <dbReference type="ARBA" id="ARBA00008444"/>
    </source>
</evidence>
<proteinExistence type="inferred from homology"/>
<comment type="similarity">
    <text evidence="2 8">Belongs to the Tim17/Tim22/Tim23 family.</text>
</comment>
<dbReference type="GO" id="GO:0042721">
    <property type="term" value="C:TIM22 mitochondrial import inner membrane insertion complex"/>
    <property type="evidence" value="ECO:0007669"/>
    <property type="project" value="UniProtKB-UniRule"/>
</dbReference>
<dbReference type="GO" id="GO:0008320">
    <property type="term" value="F:protein transmembrane transporter activity"/>
    <property type="evidence" value="ECO:0007669"/>
    <property type="project" value="UniProtKB-UniRule"/>
</dbReference>
<dbReference type="EMBL" id="NBIV01000064">
    <property type="protein sequence ID" value="PXF45290.1"/>
    <property type="molecule type" value="Genomic_DNA"/>
</dbReference>
<dbReference type="PANTHER" id="PTHR14110">
    <property type="entry name" value="MITOCHONDRIAL IMPORT INNER MEMBRANE TRANSLOCASE SUBUNIT TIM22"/>
    <property type="match status" value="1"/>
</dbReference>
<comment type="function">
    <text evidence="8">Essential core component of the TIM22 complex, a complex that mediates the import and insertion of multi-pass transmembrane proteins into the mitochondrial inner membrane. In the TIM22 complex, it constitutes the voltage-activated and signal-gated channel. Forms a twin-pore translocase that uses the membrane potential as external driving force in 2 voltage-dependent steps.</text>
</comment>
<keyword evidence="5" id="KW-1133">Transmembrane helix</keyword>
<evidence type="ECO:0000256" key="4">
    <source>
        <dbReference type="ARBA" id="ARBA00022792"/>
    </source>
</evidence>
<comment type="subunit">
    <text evidence="8">Component of the TIM22 complex.</text>
</comment>
<evidence type="ECO:0000256" key="3">
    <source>
        <dbReference type="ARBA" id="ARBA00022692"/>
    </source>
</evidence>
<comment type="caution">
    <text evidence="10">The sequence shown here is derived from an EMBL/GenBank/DDBJ whole genome shotgun (WGS) entry which is preliminary data.</text>
</comment>
<keyword evidence="7" id="KW-0472">Membrane</keyword>
<dbReference type="PANTHER" id="PTHR14110:SF0">
    <property type="entry name" value="MITOCHONDRIAL IMPORT INNER MEMBRANE TRANSLOCASE SUBUNIT TIM22"/>
    <property type="match status" value="1"/>
</dbReference>
<keyword evidence="11" id="KW-1185">Reference proteome</keyword>
<keyword evidence="4 8" id="KW-0999">Mitochondrion inner membrane</keyword>
<sequence length="202" mass="21814">MSDNDASSAQRFDNFSNSADEAPPLSQNPIFNDRNPLQQPMVWPPLNPNQPPLWIRTINNATETCIFKASMSAVAGGGLGVLFGLFFGGYSNAVDKAVETEGPASLKLRVGFKEAARSMRSYAKNFAMFGASFSVSECTVEKLRARHDIWNSVIGGCAAGAFMSSAPSERIPHRARAAQMAFGCASVAAFSAAIDYYMEYMD</sequence>
<dbReference type="GO" id="GO:0045039">
    <property type="term" value="P:protein insertion into mitochondrial inner membrane"/>
    <property type="evidence" value="ECO:0007669"/>
    <property type="project" value="UniProtKB-UniRule"/>
</dbReference>
<dbReference type="OrthoDB" id="75343at2759"/>
<name>A0A2V3IVX8_9FLOR</name>
<evidence type="ECO:0000313" key="11">
    <source>
        <dbReference type="Proteomes" id="UP000247409"/>
    </source>
</evidence>
<organism evidence="10 11">
    <name type="scientific">Gracilariopsis chorda</name>
    <dbReference type="NCBI Taxonomy" id="448386"/>
    <lineage>
        <taxon>Eukaryota</taxon>
        <taxon>Rhodophyta</taxon>
        <taxon>Florideophyceae</taxon>
        <taxon>Rhodymeniophycidae</taxon>
        <taxon>Gracilariales</taxon>
        <taxon>Gracilariaceae</taxon>
        <taxon>Gracilariopsis</taxon>
    </lineage>
</organism>
<evidence type="ECO:0000256" key="7">
    <source>
        <dbReference type="ARBA" id="ARBA00023136"/>
    </source>
</evidence>
<keyword evidence="8" id="KW-0811">Translocation</keyword>
<dbReference type="InterPro" id="IPR039175">
    <property type="entry name" value="TIM22"/>
</dbReference>
<comment type="subcellular location">
    <subcellularLocation>
        <location evidence="1 8">Mitochondrion inner membrane</location>
        <topology evidence="1 8">Multi-pass membrane protein</topology>
    </subcellularLocation>
</comment>
<dbReference type="Pfam" id="PF02466">
    <property type="entry name" value="Tim17"/>
    <property type="match status" value="1"/>
</dbReference>
<keyword evidence="8" id="KW-0653">Protein transport</keyword>
<dbReference type="GO" id="GO:0030943">
    <property type="term" value="F:mitochondrion targeting sequence binding"/>
    <property type="evidence" value="ECO:0007669"/>
    <property type="project" value="TreeGrafter"/>
</dbReference>
<feature type="compositionally biased region" description="Polar residues" evidence="9">
    <location>
        <begin position="1"/>
        <end position="38"/>
    </location>
</feature>
<evidence type="ECO:0000256" key="1">
    <source>
        <dbReference type="ARBA" id="ARBA00004448"/>
    </source>
</evidence>
<accession>A0A2V3IVX8</accession>
<evidence type="ECO:0000313" key="10">
    <source>
        <dbReference type="EMBL" id="PXF45290.1"/>
    </source>
</evidence>
<evidence type="ECO:0000256" key="8">
    <source>
        <dbReference type="RuleBase" id="RU367038"/>
    </source>
</evidence>
<dbReference type="Proteomes" id="UP000247409">
    <property type="component" value="Unassembled WGS sequence"/>
</dbReference>
<protein>
    <recommendedName>
        <fullName evidence="8">Mitochondrial import inner membrane translocase subunit TIM22</fullName>
    </recommendedName>
</protein>
<keyword evidence="6 8" id="KW-0496">Mitochondrion</keyword>
<feature type="region of interest" description="Disordered" evidence="9">
    <location>
        <begin position="1"/>
        <end position="39"/>
    </location>
</feature>
<evidence type="ECO:0000256" key="9">
    <source>
        <dbReference type="SAM" id="MobiDB-lite"/>
    </source>
</evidence>
<dbReference type="AlphaFoldDB" id="A0A2V3IVX8"/>
<evidence type="ECO:0000256" key="5">
    <source>
        <dbReference type="ARBA" id="ARBA00022989"/>
    </source>
</evidence>